<protein>
    <recommendedName>
        <fullName evidence="4">pantothenate kinase</fullName>
        <ecNumber evidence="4">2.7.1.33</ecNumber>
    </recommendedName>
</protein>
<evidence type="ECO:0000256" key="3">
    <source>
        <dbReference type="ARBA" id="ARBA00005225"/>
    </source>
</evidence>
<keyword evidence="8" id="KW-0418">Kinase</keyword>
<dbReference type="Gene3D" id="3.30.420.40">
    <property type="match status" value="1"/>
</dbReference>
<proteinExistence type="inferred from homology"/>
<accession>D8LL03</accession>
<evidence type="ECO:0000313" key="14">
    <source>
        <dbReference type="Proteomes" id="UP000002630"/>
    </source>
</evidence>
<dbReference type="Gene3D" id="6.10.10.60">
    <property type="match status" value="1"/>
</dbReference>
<dbReference type="EMBL" id="FN649760">
    <property type="protein sequence ID" value="CBN80136.1"/>
    <property type="molecule type" value="Genomic_DNA"/>
</dbReference>
<keyword evidence="6" id="KW-0808">Transferase</keyword>
<comment type="catalytic activity">
    <reaction evidence="1">
        <text>(R)-pantothenate + ATP = (R)-4'-phosphopantothenate + ADP + H(+)</text>
        <dbReference type="Rhea" id="RHEA:16373"/>
        <dbReference type="ChEBI" id="CHEBI:10986"/>
        <dbReference type="ChEBI" id="CHEBI:15378"/>
        <dbReference type="ChEBI" id="CHEBI:29032"/>
        <dbReference type="ChEBI" id="CHEBI:30616"/>
        <dbReference type="ChEBI" id="CHEBI:456216"/>
        <dbReference type="EC" id="2.7.1.33"/>
    </reaction>
</comment>
<evidence type="ECO:0000256" key="2">
    <source>
        <dbReference type="ARBA" id="ARBA00004496"/>
    </source>
</evidence>
<evidence type="ECO:0000256" key="10">
    <source>
        <dbReference type="ARBA" id="ARBA00022993"/>
    </source>
</evidence>
<dbReference type="AlphaFoldDB" id="D8LL03"/>
<evidence type="ECO:0000313" key="13">
    <source>
        <dbReference type="EMBL" id="CBN80136.1"/>
    </source>
</evidence>
<feature type="compositionally biased region" description="Basic and acidic residues" evidence="12">
    <location>
        <begin position="55"/>
        <end position="64"/>
    </location>
</feature>
<dbReference type="SUPFAM" id="SSF53067">
    <property type="entry name" value="Actin-like ATPase domain"/>
    <property type="match status" value="2"/>
</dbReference>
<sequence length="539" mass="58211">MTNSPWRSDDRRWALGVALCLCGAGAAALHCTRRRRRRAGETQGQPNGTRHASISRRDSQDGGRVRRGLPPRHAGPDSSGSLSDTYPAVDIGAVLGVDIGGTLSKLVYFEKKAPSEADPQCKPSGDPMGKKVEMKRTVSLGNLHDTMEQQEALKEFYTFMDQASRVGESGVKDAHLSVYSHALGGVLHFFHFETRFMDRAVEAIANSPIHRNIQALGCTGGGAFKFEESFLQRLAVRMLQMDEMECLVRGMQFALANIPEACYTYRPPVEVKKEGAPSGGEAEEGGGSGGDEPGPDPRDNLRNKRMREMAEVSAKREYTVKVGRSIADEPATTAYPALVVSLGSGVSIIKVDGPAKFKRVSGSSIGGGTYWGLCRLLTEATSYDESLDMARQGNSDKVDMLVGDIYGRGYSKFQLSSNTLASSFGKVGGMEAPGKPGSGVSEEDLVQSLLVMITMNIGQVAYLNAKLHNTRRIYFVGNFLRHNRLSGQQLAFAIDYWSSGEMEALFLEHEGYCGALGSFLMSGTEEPIGGGAASESTED</sequence>
<evidence type="ECO:0000256" key="1">
    <source>
        <dbReference type="ARBA" id="ARBA00001206"/>
    </source>
</evidence>
<keyword evidence="10" id="KW-0173">Coenzyme A biosynthesis</keyword>
<dbReference type="GO" id="GO:0004594">
    <property type="term" value="F:pantothenate kinase activity"/>
    <property type="evidence" value="ECO:0007669"/>
    <property type="project" value="UniProtKB-EC"/>
</dbReference>
<feature type="region of interest" description="Disordered" evidence="12">
    <location>
        <begin position="35"/>
        <end position="83"/>
    </location>
</feature>
<dbReference type="FunFam" id="3.30.420.40:FF:000025">
    <property type="entry name" value="pantothenate kinase 2, mitochondrial"/>
    <property type="match status" value="1"/>
</dbReference>
<comment type="similarity">
    <text evidence="11">Belongs to the type II pantothenate kinase family.</text>
</comment>
<dbReference type="EC" id="2.7.1.33" evidence="4"/>
<dbReference type="Proteomes" id="UP000002630">
    <property type="component" value="Unassembled WGS sequence"/>
</dbReference>
<dbReference type="Pfam" id="PF03630">
    <property type="entry name" value="Fumble"/>
    <property type="match status" value="1"/>
</dbReference>
<dbReference type="InterPro" id="IPR043129">
    <property type="entry name" value="ATPase_NBD"/>
</dbReference>
<evidence type="ECO:0000256" key="12">
    <source>
        <dbReference type="SAM" id="MobiDB-lite"/>
    </source>
</evidence>
<evidence type="ECO:0000256" key="4">
    <source>
        <dbReference type="ARBA" id="ARBA00012102"/>
    </source>
</evidence>
<evidence type="ECO:0000256" key="9">
    <source>
        <dbReference type="ARBA" id="ARBA00022840"/>
    </source>
</evidence>
<organism evidence="13 14">
    <name type="scientific">Ectocarpus siliculosus</name>
    <name type="common">Brown alga</name>
    <name type="synonym">Conferva siliculosa</name>
    <dbReference type="NCBI Taxonomy" id="2880"/>
    <lineage>
        <taxon>Eukaryota</taxon>
        <taxon>Sar</taxon>
        <taxon>Stramenopiles</taxon>
        <taxon>Ochrophyta</taxon>
        <taxon>PX clade</taxon>
        <taxon>Phaeophyceae</taxon>
        <taxon>Ectocarpales</taxon>
        <taxon>Ectocarpaceae</taxon>
        <taxon>Ectocarpus</taxon>
    </lineage>
</organism>
<evidence type="ECO:0000256" key="5">
    <source>
        <dbReference type="ARBA" id="ARBA00022490"/>
    </source>
</evidence>
<keyword evidence="7" id="KW-0547">Nucleotide-binding</keyword>
<dbReference type="InParanoid" id="D8LL03"/>
<dbReference type="GO" id="GO:0015937">
    <property type="term" value="P:coenzyme A biosynthetic process"/>
    <property type="evidence" value="ECO:0007669"/>
    <property type="project" value="UniProtKB-KW"/>
</dbReference>
<evidence type="ECO:0000256" key="11">
    <source>
        <dbReference type="ARBA" id="ARBA00060870"/>
    </source>
</evidence>
<dbReference type="PANTHER" id="PTHR12280">
    <property type="entry name" value="PANTOTHENATE KINASE"/>
    <property type="match status" value="1"/>
</dbReference>
<keyword evidence="9" id="KW-0067">ATP-binding</keyword>
<dbReference type="GO" id="GO:0005634">
    <property type="term" value="C:nucleus"/>
    <property type="evidence" value="ECO:0007669"/>
    <property type="project" value="TreeGrafter"/>
</dbReference>
<name>D8LL03_ECTSI</name>
<dbReference type="STRING" id="2880.D8LL03"/>
<dbReference type="GO" id="GO:0005829">
    <property type="term" value="C:cytosol"/>
    <property type="evidence" value="ECO:0007669"/>
    <property type="project" value="TreeGrafter"/>
</dbReference>
<evidence type="ECO:0000256" key="8">
    <source>
        <dbReference type="ARBA" id="ARBA00022777"/>
    </source>
</evidence>
<gene>
    <name evidence="13" type="ORF">Esi_0031_0150</name>
</gene>
<dbReference type="CDD" id="cd24122">
    <property type="entry name" value="ASKHA_NBD_PanK-II_Pank1-like"/>
    <property type="match status" value="1"/>
</dbReference>
<dbReference type="OrthoDB" id="275583at2759"/>
<keyword evidence="14" id="KW-1185">Reference proteome</keyword>
<feature type="region of interest" description="Disordered" evidence="12">
    <location>
        <begin position="273"/>
        <end position="301"/>
    </location>
</feature>
<dbReference type="Gene3D" id="3.30.420.510">
    <property type="match status" value="1"/>
</dbReference>
<comment type="subcellular location">
    <subcellularLocation>
        <location evidence="2">Cytoplasm</location>
    </subcellularLocation>
</comment>
<reference evidence="13 14" key="1">
    <citation type="journal article" date="2010" name="Nature">
        <title>The Ectocarpus genome and the independent evolution of multicellularity in brown algae.</title>
        <authorList>
            <person name="Cock J.M."/>
            <person name="Sterck L."/>
            <person name="Rouze P."/>
            <person name="Scornet D."/>
            <person name="Allen A.E."/>
            <person name="Amoutzias G."/>
            <person name="Anthouard V."/>
            <person name="Artiguenave F."/>
            <person name="Aury J.M."/>
            <person name="Badger J.H."/>
            <person name="Beszteri B."/>
            <person name="Billiau K."/>
            <person name="Bonnet E."/>
            <person name="Bothwell J.H."/>
            <person name="Bowler C."/>
            <person name="Boyen C."/>
            <person name="Brownlee C."/>
            <person name="Carrano C.J."/>
            <person name="Charrier B."/>
            <person name="Cho G.Y."/>
            <person name="Coelho S.M."/>
            <person name="Collen J."/>
            <person name="Corre E."/>
            <person name="Da Silva C."/>
            <person name="Delage L."/>
            <person name="Delaroque N."/>
            <person name="Dittami S.M."/>
            <person name="Doulbeau S."/>
            <person name="Elias M."/>
            <person name="Farnham G."/>
            <person name="Gachon C.M."/>
            <person name="Gschloessl B."/>
            <person name="Heesch S."/>
            <person name="Jabbari K."/>
            <person name="Jubin C."/>
            <person name="Kawai H."/>
            <person name="Kimura K."/>
            <person name="Kloareg B."/>
            <person name="Kupper F.C."/>
            <person name="Lang D."/>
            <person name="Le Bail A."/>
            <person name="Leblanc C."/>
            <person name="Lerouge P."/>
            <person name="Lohr M."/>
            <person name="Lopez P.J."/>
            <person name="Martens C."/>
            <person name="Maumus F."/>
            <person name="Michel G."/>
            <person name="Miranda-Saavedra D."/>
            <person name="Morales J."/>
            <person name="Moreau H."/>
            <person name="Motomura T."/>
            <person name="Nagasato C."/>
            <person name="Napoli C.A."/>
            <person name="Nelson D.R."/>
            <person name="Nyvall-Collen P."/>
            <person name="Peters A.F."/>
            <person name="Pommier C."/>
            <person name="Potin P."/>
            <person name="Poulain J."/>
            <person name="Quesneville H."/>
            <person name="Read B."/>
            <person name="Rensing S.A."/>
            <person name="Ritter A."/>
            <person name="Rousvoal S."/>
            <person name="Samanta M."/>
            <person name="Samson G."/>
            <person name="Schroeder D.C."/>
            <person name="Segurens B."/>
            <person name="Strittmatter M."/>
            <person name="Tonon T."/>
            <person name="Tregear J.W."/>
            <person name="Valentin K."/>
            <person name="von Dassow P."/>
            <person name="Yamagishi T."/>
            <person name="Van de Peer Y."/>
            <person name="Wincker P."/>
        </authorList>
    </citation>
    <scope>NUCLEOTIDE SEQUENCE [LARGE SCALE GENOMIC DNA]</scope>
    <source>
        <strain evidence="14">Ec32 / CCAP1310/4</strain>
    </source>
</reference>
<dbReference type="GO" id="GO:0005524">
    <property type="term" value="F:ATP binding"/>
    <property type="evidence" value="ECO:0007669"/>
    <property type="project" value="UniProtKB-KW"/>
</dbReference>
<dbReference type="InterPro" id="IPR004567">
    <property type="entry name" value="Type_II_PanK"/>
</dbReference>
<dbReference type="eggNOG" id="KOG2201">
    <property type="taxonomic scope" value="Eukaryota"/>
</dbReference>
<feature type="compositionally biased region" description="Polar residues" evidence="12">
    <location>
        <begin position="42"/>
        <end position="52"/>
    </location>
</feature>
<comment type="pathway">
    <text evidence="3">Cofactor biosynthesis; coenzyme A biosynthesis; CoA from (R)-pantothenate: step 1/5.</text>
</comment>
<evidence type="ECO:0000256" key="6">
    <source>
        <dbReference type="ARBA" id="ARBA00022679"/>
    </source>
</evidence>
<keyword evidence="5" id="KW-0963">Cytoplasm</keyword>
<evidence type="ECO:0000256" key="7">
    <source>
        <dbReference type="ARBA" id="ARBA00022741"/>
    </source>
</evidence>
<dbReference type="PANTHER" id="PTHR12280:SF30">
    <property type="entry name" value="FUMBLE"/>
    <property type="match status" value="1"/>
</dbReference>